<dbReference type="PANTHER" id="PTHR30621">
    <property type="entry name" value="GLUTAMINE SYNTHETASE ADENYLYLTRANSFERASE"/>
    <property type="match status" value="1"/>
</dbReference>
<dbReference type="InterPro" id="IPR013546">
    <property type="entry name" value="PII_UdlTrfase/GS_AdlTrfase"/>
</dbReference>
<keyword evidence="6" id="KW-0511">Multifunctional enzyme</keyword>
<dbReference type="Proteomes" id="UP000050430">
    <property type="component" value="Unassembled WGS sequence"/>
</dbReference>
<evidence type="ECO:0000256" key="7">
    <source>
        <dbReference type="SAM" id="MobiDB-lite"/>
    </source>
</evidence>
<dbReference type="SUPFAM" id="SSF55021">
    <property type="entry name" value="ACT-like"/>
    <property type="match status" value="1"/>
</dbReference>
<reference evidence="9 10" key="1">
    <citation type="submission" date="2015-07" db="EMBL/GenBank/DDBJ databases">
        <title>Genome sequence of Leptolinea tardivitalis DSM 16556.</title>
        <authorList>
            <person name="Hemp J."/>
            <person name="Ward L.M."/>
            <person name="Pace L.A."/>
            <person name="Fischer W.W."/>
        </authorList>
    </citation>
    <scope>NUCLEOTIDE SEQUENCE [LARGE SCALE GENOMIC DNA]</scope>
    <source>
        <strain evidence="9 10">YMTK-2</strain>
    </source>
</reference>
<dbReference type="PROSITE" id="PS51671">
    <property type="entry name" value="ACT"/>
    <property type="match status" value="1"/>
</dbReference>
<proteinExistence type="predicted"/>
<evidence type="ECO:0000256" key="3">
    <source>
        <dbReference type="ARBA" id="ARBA00022741"/>
    </source>
</evidence>
<dbReference type="STRING" id="229920.ADM99_05700"/>
<keyword evidence="3" id="KW-0547">Nucleotide-binding</keyword>
<dbReference type="PATRIC" id="fig|229920.5.peg.1113"/>
<organism evidence="9 10">
    <name type="scientific">Leptolinea tardivitalis</name>
    <dbReference type="NCBI Taxonomy" id="229920"/>
    <lineage>
        <taxon>Bacteria</taxon>
        <taxon>Bacillati</taxon>
        <taxon>Chloroflexota</taxon>
        <taxon>Anaerolineae</taxon>
        <taxon>Anaerolineales</taxon>
        <taxon>Anaerolineaceae</taxon>
        <taxon>Leptolinea</taxon>
    </lineage>
</organism>
<dbReference type="InterPro" id="IPR043519">
    <property type="entry name" value="NT_sf"/>
</dbReference>
<comment type="caution">
    <text evidence="9">The sequence shown here is derived from an EMBL/GenBank/DDBJ whole genome shotgun (WGS) entry which is preliminary data.</text>
</comment>
<dbReference type="SUPFAM" id="SSF81301">
    <property type="entry name" value="Nucleotidyltransferase"/>
    <property type="match status" value="2"/>
</dbReference>
<evidence type="ECO:0000259" key="8">
    <source>
        <dbReference type="PROSITE" id="PS51671"/>
    </source>
</evidence>
<dbReference type="Gene3D" id="3.30.460.10">
    <property type="entry name" value="Beta Polymerase, domain 2"/>
    <property type="match status" value="2"/>
</dbReference>
<sequence length="1185" mass="134707">METKNPNFKQITPIFLSVLGTAADPDRSLVNFERFIENYGVDLIPLLEENTRVIEILITLFSASHFLTEILLRNPRSVDLLLDRQKLTQRKTIEQIQTEAEAAVRTASTDIEKKDALRRYQQNELLRIGASDFLDLYDLSAVVSQISRTAIALTRTCLNLACTQTGISSTGFSVLAMGKLGGRELNYSSDIDLVFIVRDDPSRFIPLAQKLIDNLASTTSNGFLYRIDLRLRPWGNDGPLIPTLAGFCQYLEKNARLWEKQALLKLRPIAGDLPLGEEFREMSYPFIVNLPPQQVKTEVFTMKQRTEEILREKGRDWGEVKLGVGSIRDIEFVLQYLQLVNLREYPQIRTRASLKAISYLRSAGLLSSADARILHDGYIFLRTIEHYLQMMDYRQTYSLPSDSMAIRILARRLGFEDGDHFIERYEEHCQAIRAIFMKYIGVPQKAPPLTPEVHQHISRMDTSYIKAFTPEEIENHARLARELSPSKPVIVDTSFSSDETYRVTVVAYDYPGELSVICGLLFVHGMNIIDGYAFTYEPAEKAAGQSEKGLLSPGTTTNGTKNTAIKKNHEETRQKIVDVLTVRPANHKPVDQSVWDDYRDDLHRMLDMFQSGLRREARGSLAKRVGAAFQSIPGTVAPLLPIDIEIINEPSSRYTILRIDAPDTFGFLYEFTNALAFTRTNIARMVVRSIGNRAQDVFYVTDENGNRIEDPGKQRELRAAIVLIKHFTHLLPNSPNPEIALLHFREFLGHLFQRPNWTDEIASLEQSDVLKALAHILGVSEFLWDDFLRMQYANLFPVVKDVGALAAAKPRMELRNEVTLAIETKIVGGIGYPDWRAAINAYKDRELFRIDMRHILELTSEFWDFAAELTELAEVIISSVVNLCLEELTFRYGKPTGEDGSAGKYSVVALGKCGGRELGFASDIELMFIYDGTGYTDGPEKIEISEFYEKLVRSVISSIHARQEGIFQIDLRLRPYGNAGSMAVSLEAFRRYFSPDGPAWAYERQALVKLRPIHGDKQLGDEICRLRDDFIYSNGIFDVTAMRAMRERQVRHLVIGGTFNAKYSPGGLVDVEYLIQGLQIIYGKDIPALRVTNIREAMLCLYENKILSDIDYAKLRKAHTFLRWLIDSLRVVRGNAKDITVPPFGSEEFSFLARRLRYGNDIDRLRDDLLVYQTDVQEINTRLLG</sequence>
<feature type="compositionally biased region" description="Polar residues" evidence="7">
    <location>
        <begin position="553"/>
        <end position="565"/>
    </location>
</feature>
<evidence type="ECO:0000313" key="9">
    <source>
        <dbReference type="EMBL" id="KPL72986.1"/>
    </source>
</evidence>
<dbReference type="InterPro" id="IPR005190">
    <property type="entry name" value="GlnE_rpt_dom"/>
</dbReference>
<dbReference type="CDD" id="cd05401">
    <property type="entry name" value="NT_GlnE_GlnD_like"/>
    <property type="match status" value="2"/>
</dbReference>
<dbReference type="GO" id="GO:0005829">
    <property type="term" value="C:cytosol"/>
    <property type="evidence" value="ECO:0007669"/>
    <property type="project" value="TreeGrafter"/>
</dbReference>
<keyword evidence="5" id="KW-0460">Magnesium</keyword>
<protein>
    <recommendedName>
        <fullName evidence="8">ACT domain-containing protein</fullName>
    </recommendedName>
</protein>
<evidence type="ECO:0000256" key="6">
    <source>
        <dbReference type="ARBA" id="ARBA00023268"/>
    </source>
</evidence>
<dbReference type="InterPro" id="IPR023057">
    <property type="entry name" value="GlnE"/>
</dbReference>
<keyword evidence="4" id="KW-0067">ATP-binding</keyword>
<evidence type="ECO:0000256" key="5">
    <source>
        <dbReference type="ARBA" id="ARBA00022842"/>
    </source>
</evidence>
<dbReference type="SUPFAM" id="SSF81593">
    <property type="entry name" value="Nucleotidyltransferase substrate binding subunit/domain"/>
    <property type="match status" value="2"/>
</dbReference>
<dbReference type="GO" id="GO:0008882">
    <property type="term" value="F:[glutamate-ammonia-ligase] adenylyltransferase activity"/>
    <property type="evidence" value="ECO:0007669"/>
    <property type="project" value="InterPro"/>
</dbReference>
<evidence type="ECO:0000256" key="2">
    <source>
        <dbReference type="ARBA" id="ARBA00022695"/>
    </source>
</evidence>
<name>A0A0N8GLN4_9CHLR</name>
<dbReference type="GO" id="GO:0005524">
    <property type="term" value="F:ATP binding"/>
    <property type="evidence" value="ECO:0007669"/>
    <property type="project" value="UniProtKB-KW"/>
</dbReference>
<feature type="region of interest" description="Disordered" evidence="7">
    <location>
        <begin position="545"/>
        <end position="568"/>
    </location>
</feature>
<dbReference type="InterPro" id="IPR045865">
    <property type="entry name" value="ACT-like_dom_sf"/>
</dbReference>
<evidence type="ECO:0000313" key="10">
    <source>
        <dbReference type="Proteomes" id="UP000050430"/>
    </source>
</evidence>
<dbReference type="GO" id="GO:0000820">
    <property type="term" value="P:regulation of glutamine family amino acid metabolic process"/>
    <property type="evidence" value="ECO:0007669"/>
    <property type="project" value="TreeGrafter"/>
</dbReference>
<dbReference type="EMBL" id="LGCK01000007">
    <property type="protein sequence ID" value="KPL72986.1"/>
    <property type="molecule type" value="Genomic_DNA"/>
</dbReference>
<dbReference type="AlphaFoldDB" id="A0A0N8GLN4"/>
<gene>
    <name evidence="9" type="ORF">ADM99_05700</name>
</gene>
<keyword evidence="10" id="KW-1185">Reference proteome</keyword>
<evidence type="ECO:0000256" key="1">
    <source>
        <dbReference type="ARBA" id="ARBA00022679"/>
    </source>
</evidence>
<dbReference type="PANTHER" id="PTHR30621:SF0">
    <property type="entry name" value="BIFUNCTIONAL GLUTAMINE SYNTHETASE ADENYLYLTRANSFERASE_ADENYLYL-REMOVING ENZYME"/>
    <property type="match status" value="1"/>
</dbReference>
<dbReference type="Pfam" id="PF03710">
    <property type="entry name" value="GlnE"/>
    <property type="match status" value="2"/>
</dbReference>
<accession>A0A0N8GLN4</accession>
<dbReference type="Pfam" id="PF08335">
    <property type="entry name" value="GlnD_UR_UTase"/>
    <property type="match status" value="2"/>
</dbReference>
<dbReference type="Gene3D" id="1.20.120.330">
    <property type="entry name" value="Nucleotidyltransferases domain 2"/>
    <property type="match status" value="2"/>
</dbReference>
<evidence type="ECO:0000256" key="4">
    <source>
        <dbReference type="ARBA" id="ARBA00022840"/>
    </source>
</evidence>
<feature type="domain" description="ACT" evidence="8">
    <location>
        <begin position="656"/>
        <end position="735"/>
    </location>
</feature>
<keyword evidence="1" id="KW-0808">Transferase</keyword>
<keyword evidence="2" id="KW-0548">Nucleotidyltransferase</keyword>
<dbReference type="InterPro" id="IPR002912">
    <property type="entry name" value="ACT_dom"/>
</dbReference>